<keyword evidence="5" id="KW-0378">Hydrolase</keyword>
<dbReference type="OrthoDB" id="7188375at2"/>
<dbReference type="PANTHER" id="PTHR33653">
    <property type="entry name" value="RIBONUCLEASE VAPC2"/>
    <property type="match status" value="1"/>
</dbReference>
<keyword evidence="6" id="KW-0460">Magnesium</keyword>
<evidence type="ECO:0000256" key="2">
    <source>
        <dbReference type="ARBA" id="ARBA00022649"/>
    </source>
</evidence>
<evidence type="ECO:0000256" key="8">
    <source>
        <dbReference type="SAM" id="MobiDB-lite"/>
    </source>
</evidence>
<accession>A0A327KHL3</accession>
<keyword evidence="2" id="KW-1277">Toxin-antitoxin system</keyword>
<dbReference type="Gene3D" id="3.40.50.1010">
    <property type="entry name" value="5'-nuclease"/>
    <property type="match status" value="1"/>
</dbReference>
<dbReference type="GO" id="GO:0016787">
    <property type="term" value="F:hydrolase activity"/>
    <property type="evidence" value="ECO:0007669"/>
    <property type="project" value="UniProtKB-KW"/>
</dbReference>
<keyword evidence="11" id="KW-1185">Reference proteome</keyword>
<dbReference type="SUPFAM" id="SSF88723">
    <property type="entry name" value="PIN domain-like"/>
    <property type="match status" value="1"/>
</dbReference>
<feature type="domain" description="PIN" evidence="9">
    <location>
        <begin position="42"/>
        <end position="170"/>
    </location>
</feature>
<keyword evidence="3" id="KW-0540">Nuclease</keyword>
<evidence type="ECO:0000256" key="5">
    <source>
        <dbReference type="ARBA" id="ARBA00022801"/>
    </source>
</evidence>
<evidence type="ECO:0000256" key="6">
    <source>
        <dbReference type="ARBA" id="ARBA00022842"/>
    </source>
</evidence>
<dbReference type="GO" id="GO:0046872">
    <property type="term" value="F:metal ion binding"/>
    <property type="evidence" value="ECO:0007669"/>
    <property type="project" value="UniProtKB-KW"/>
</dbReference>
<sequence>MEAARGRVSDDGRPRDRRADRSRRPPRPTAGSRRSIRRVLMYVLDTDVLSLTSPTSAVATKDVEAWRHWVIRNHDHLYFSVVTVMEVRFGIAKCIAKGATAKAGKLQRWLTATETIYGSRIIPVSVEIARKAGELLYAAVGAGTAPSSEDAIVAATASVNGFQLLSRNGRHMAALGVDWLDPIGPRLADLSS</sequence>
<name>A0A327KHL3_9BRAD</name>
<evidence type="ECO:0000256" key="7">
    <source>
        <dbReference type="ARBA" id="ARBA00038093"/>
    </source>
</evidence>
<feature type="compositionally biased region" description="Basic and acidic residues" evidence="8">
    <location>
        <begin position="1"/>
        <end position="23"/>
    </location>
</feature>
<comment type="caution">
    <text evidence="10">The sequence shown here is derived from an EMBL/GenBank/DDBJ whole genome shotgun (WGS) entry which is preliminary data.</text>
</comment>
<dbReference type="Proteomes" id="UP000248863">
    <property type="component" value="Unassembled WGS sequence"/>
</dbReference>
<reference evidence="10 11" key="1">
    <citation type="submission" date="2017-07" db="EMBL/GenBank/DDBJ databases">
        <title>Draft Genome Sequences of Select Purple Nonsulfur Bacteria.</title>
        <authorList>
            <person name="Lasarre B."/>
            <person name="Mckinlay J.B."/>
        </authorList>
    </citation>
    <scope>NUCLEOTIDE SEQUENCE [LARGE SCALE GENOMIC DNA]</scope>
    <source>
        <strain evidence="10 11">DSM 11907</strain>
    </source>
</reference>
<protein>
    <recommendedName>
        <fullName evidence="9">PIN domain-containing protein</fullName>
    </recommendedName>
</protein>
<dbReference type="PANTHER" id="PTHR33653:SF1">
    <property type="entry name" value="RIBONUCLEASE VAPC2"/>
    <property type="match status" value="1"/>
</dbReference>
<evidence type="ECO:0000256" key="1">
    <source>
        <dbReference type="ARBA" id="ARBA00001946"/>
    </source>
</evidence>
<gene>
    <name evidence="10" type="ORF">CH338_20395</name>
</gene>
<evidence type="ECO:0000256" key="3">
    <source>
        <dbReference type="ARBA" id="ARBA00022722"/>
    </source>
</evidence>
<dbReference type="EMBL" id="NPEU01000293">
    <property type="protein sequence ID" value="RAI34758.1"/>
    <property type="molecule type" value="Genomic_DNA"/>
</dbReference>
<evidence type="ECO:0000313" key="11">
    <source>
        <dbReference type="Proteomes" id="UP000248863"/>
    </source>
</evidence>
<proteinExistence type="inferred from homology"/>
<dbReference type="InterPro" id="IPR002716">
    <property type="entry name" value="PIN_dom"/>
</dbReference>
<comment type="similarity">
    <text evidence="7">Belongs to the PINc/VapC protein family.</text>
</comment>
<dbReference type="Pfam" id="PF01850">
    <property type="entry name" value="PIN"/>
    <property type="match status" value="1"/>
</dbReference>
<evidence type="ECO:0000313" key="10">
    <source>
        <dbReference type="EMBL" id="RAI34758.1"/>
    </source>
</evidence>
<dbReference type="InterPro" id="IPR050556">
    <property type="entry name" value="Type_II_TA_system_RNase"/>
</dbReference>
<comment type="cofactor">
    <cofactor evidence="1">
        <name>Mg(2+)</name>
        <dbReference type="ChEBI" id="CHEBI:18420"/>
    </cofactor>
</comment>
<keyword evidence="4" id="KW-0479">Metal-binding</keyword>
<evidence type="ECO:0000256" key="4">
    <source>
        <dbReference type="ARBA" id="ARBA00022723"/>
    </source>
</evidence>
<organism evidence="10 11">
    <name type="scientific">Rhodoplanes elegans</name>
    <dbReference type="NCBI Taxonomy" id="29408"/>
    <lineage>
        <taxon>Bacteria</taxon>
        <taxon>Pseudomonadati</taxon>
        <taxon>Pseudomonadota</taxon>
        <taxon>Alphaproteobacteria</taxon>
        <taxon>Hyphomicrobiales</taxon>
        <taxon>Nitrobacteraceae</taxon>
        <taxon>Rhodoplanes</taxon>
    </lineage>
</organism>
<evidence type="ECO:0000259" key="9">
    <source>
        <dbReference type="Pfam" id="PF01850"/>
    </source>
</evidence>
<dbReference type="AlphaFoldDB" id="A0A327KHL3"/>
<feature type="region of interest" description="Disordered" evidence="8">
    <location>
        <begin position="1"/>
        <end position="32"/>
    </location>
</feature>
<dbReference type="InterPro" id="IPR029060">
    <property type="entry name" value="PIN-like_dom_sf"/>
</dbReference>
<dbReference type="GO" id="GO:0004518">
    <property type="term" value="F:nuclease activity"/>
    <property type="evidence" value="ECO:0007669"/>
    <property type="project" value="UniProtKB-KW"/>
</dbReference>